<comment type="caution">
    <text evidence="1">The sequence shown here is derived from an EMBL/GenBank/DDBJ whole genome shotgun (WGS) entry which is preliminary data.</text>
</comment>
<name>A0A7W3YNI9_9LACO</name>
<proteinExistence type="predicted"/>
<reference evidence="1 2" key="1">
    <citation type="submission" date="2020-07" db="EMBL/GenBank/DDBJ databases">
        <title>Description of Limosilactobacillus balticus sp. nov., Limosilactobacillus agrestis sp. nov., Limosilactobacillus albertensis sp. nov., Limosilactobacillus rudii sp. nov., Limosilactobacillus fastidiosus sp. nov., five novel Limosilactobacillus species isolated from the vertebrate gastrointestinal tract, and proposal of 6 subspecies of Limosilactobacillus reuteri adapted to the gastrointestinal tract of specific vertebrate hosts.</title>
        <authorList>
            <person name="Li F."/>
            <person name="Cheng C."/>
            <person name="Zheng J."/>
            <person name="Quevedo R.M."/>
            <person name="Li J."/>
            <person name="Roos S."/>
            <person name="Gaenzle M.G."/>
            <person name="Walter J."/>
        </authorList>
    </citation>
    <scope>NUCLEOTIDE SEQUENCE [LARGE SCALE GENOMIC DNA]</scope>
    <source>
        <strain evidence="1 2">STM2_1</strain>
    </source>
</reference>
<sequence length="60" mass="6737">MGWQTEWDALGDPEAVKRVFASKIDIQMVGLESTEEIPLTREHDYIGQVFASFPQLIGQG</sequence>
<evidence type="ECO:0000313" key="1">
    <source>
        <dbReference type="EMBL" id="MBB1098208.1"/>
    </source>
</evidence>
<accession>A0A7W3YNI9</accession>
<dbReference type="Proteomes" id="UP000517106">
    <property type="component" value="Unassembled WGS sequence"/>
</dbReference>
<dbReference type="SUPFAM" id="SSF53590">
    <property type="entry name" value="Nucleoside hydrolase"/>
    <property type="match status" value="1"/>
</dbReference>
<keyword evidence="2" id="KW-1185">Reference proteome</keyword>
<evidence type="ECO:0000313" key="2">
    <source>
        <dbReference type="Proteomes" id="UP000517106"/>
    </source>
</evidence>
<protein>
    <submittedName>
        <fullName evidence="1">Uncharacterized protein</fullName>
    </submittedName>
</protein>
<gene>
    <name evidence="1" type="ORF">H5S09_09705</name>
</gene>
<dbReference type="GO" id="GO:0016799">
    <property type="term" value="F:hydrolase activity, hydrolyzing N-glycosyl compounds"/>
    <property type="evidence" value="ECO:0007669"/>
    <property type="project" value="InterPro"/>
</dbReference>
<organism evidence="1 2">
    <name type="scientific">Limosilactobacillus rudii</name>
    <dbReference type="NCBI Taxonomy" id="2759755"/>
    <lineage>
        <taxon>Bacteria</taxon>
        <taxon>Bacillati</taxon>
        <taxon>Bacillota</taxon>
        <taxon>Bacilli</taxon>
        <taxon>Lactobacillales</taxon>
        <taxon>Lactobacillaceae</taxon>
        <taxon>Limosilactobacillus</taxon>
    </lineage>
</organism>
<dbReference type="Gene3D" id="3.90.245.10">
    <property type="entry name" value="Ribonucleoside hydrolase-like"/>
    <property type="match status" value="1"/>
</dbReference>
<dbReference type="EMBL" id="JACIVA010000057">
    <property type="protein sequence ID" value="MBB1098208.1"/>
    <property type="molecule type" value="Genomic_DNA"/>
</dbReference>
<dbReference type="InterPro" id="IPR036452">
    <property type="entry name" value="Ribo_hydro-like"/>
</dbReference>
<dbReference type="AlphaFoldDB" id="A0A7W3YNI9"/>